<dbReference type="SUPFAM" id="SSF48498">
    <property type="entry name" value="Tetracyclin repressor-like, C-terminal domain"/>
    <property type="match status" value="1"/>
</dbReference>
<dbReference type="InterPro" id="IPR009057">
    <property type="entry name" value="Homeodomain-like_sf"/>
</dbReference>
<keyword evidence="1" id="KW-0805">Transcription regulation</keyword>
<feature type="domain" description="HTH tetR-type" evidence="5">
    <location>
        <begin position="8"/>
        <end position="66"/>
    </location>
</feature>
<evidence type="ECO:0000313" key="7">
    <source>
        <dbReference type="Proteomes" id="UP001183629"/>
    </source>
</evidence>
<evidence type="ECO:0000256" key="3">
    <source>
        <dbReference type="ARBA" id="ARBA00023163"/>
    </source>
</evidence>
<dbReference type="InterPro" id="IPR036271">
    <property type="entry name" value="Tet_transcr_reg_TetR-rel_C_sf"/>
</dbReference>
<evidence type="ECO:0000256" key="1">
    <source>
        <dbReference type="ARBA" id="ARBA00023015"/>
    </source>
</evidence>
<dbReference type="InterPro" id="IPR001647">
    <property type="entry name" value="HTH_TetR"/>
</dbReference>
<feature type="DNA-binding region" description="H-T-H motif" evidence="4">
    <location>
        <begin position="29"/>
        <end position="48"/>
    </location>
</feature>
<dbReference type="PANTHER" id="PTHR30055">
    <property type="entry name" value="HTH-TYPE TRANSCRIPTIONAL REGULATOR RUTR"/>
    <property type="match status" value="1"/>
</dbReference>
<dbReference type="RefSeq" id="WP_310409729.1">
    <property type="nucleotide sequence ID" value="NZ_JAVDYC010000001.1"/>
</dbReference>
<organism evidence="6 7">
    <name type="scientific">Catenuloplanes niger</name>
    <dbReference type="NCBI Taxonomy" id="587534"/>
    <lineage>
        <taxon>Bacteria</taxon>
        <taxon>Bacillati</taxon>
        <taxon>Actinomycetota</taxon>
        <taxon>Actinomycetes</taxon>
        <taxon>Micromonosporales</taxon>
        <taxon>Micromonosporaceae</taxon>
        <taxon>Catenuloplanes</taxon>
    </lineage>
</organism>
<proteinExistence type="predicted"/>
<keyword evidence="7" id="KW-1185">Reference proteome</keyword>
<evidence type="ECO:0000259" key="5">
    <source>
        <dbReference type="PROSITE" id="PS50977"/>
    </source>
</evidence>
<name>A0AAE3ZJE3_9ACTN</name>
<dbReference type="SUPFAM" id="SSF46689">
    <property type="entry name" value="Homeodomain-like"/>
    <property type="match status" value="1"/>
</dbReference>
<protein>
    <submittedName>
        <fullName evidence="6">AcrR family transcriptional regulator</fullName>
    </submittedName>
</protein>
<dbReference type="InterPro" id="IPR050109">
    <property type="entry name" value="HTH-type_TetR-like_transc_reg"/>
</dbReference>
<dbReference type="PROSITE" id="PS50977">
    <property type="entry name" value="HTH_TETR_2"/>
    <property type="match status" value="1"/>
</dbReference>
<dbReference type="Pfam" id="PF21597">
    <property type="entry name" value="TetR_C_43"/>
    <property type="match status" value="1"/>
</dbReference>
<accession>A0AAE3ZJE3</accession>
<dbReference type="GO" id="GO:0003700">
    <property type="term" value="F:DNA-binding transcription factor activity"/>
    <property type="evidence" value="ECO:0007669"/>
    <property type="project" value="TreeGrafter"/>
</dbReference>
<dbReference type="AlphaFoldDB" id="A0AAE3ZJE3"/>
<evidence type="ECO:0000256" key="2">
    <source>
        <dbReference type="ARBA" id="ARBA00023125"/>
    </source>
</evidence>
<evidence type="ECO:0000256" key="4">
    <source>
        <dbReference type="PROSITE-ProRule" id="PRU00335"/>
    </source>
</evidence>
<dbReference type="Proteomes" id="UP001183629">
    <property type="component" value="Unassembled WGS sequence"/>
</dbReference>
<dbReference type="PANTHER" id="PTHR30055:SF234">
    <property type="entry name" value="HTH-TYPE TRANSCRIPTIONAL REGULATOR BETI"/>
    <property type="match status" value="1"/>
</dbReference>
<gene>
    <name evidence="6" type="ORF">J2S44_001238</name>
</gene>
<dbReference type="Pfam" id="PF00440">
    <property type="entry name" value="TetR_N"/>
    <property type="match status" value="1"/>
</dbReference>
<keyword evidence="2 4" id="KW-0238">DNA-binding</keyword>
<dbReference type="GO" id="GO:0000976">
    <property type="term" value="F:transcription cis-regulatory region binding"/>
    <property type="evidence" value="ECO:0007669"/>
    <property type="project" value="TreeGrafter"/>
</dbReference>
<reference evidence="6 7" key="1">
    <citation type="submission" date="2023-07" db="EMBL/GenBank/DDBJ databases">
        <title>Sequencing the genomes of 1000 actinobacteria strains.</title>
        <authorList>
            <person name="Klenk H.-P."/>
        </authorList>
    </citation>
    <scope>NUCLEOTIDE SEQUENCE [LARGE SCALE GENOMIC DNA]</scope>
    <source>
        <strain evidence="6 7">DSM 44711</strain>
    </source>
</reference>
<dbReference type="InterPro" id="IPR049445">
    <property type="entry name" value="TetR_SbtR-like_C"/>
</dbReference>
<dbReference type="Gene3D" id="1.10.357.10">
    <property type="entry name" value="Tetracycline Repressor, domain 2"/>
    <property type="match status" value="1"/>
</dbReference>
<evidence type="ECO:0000313" key="6">
    <source>
        <dbReference type="EMBL" id="MDR7320988.1"/>
    </source>
</evidence>
<dbReference type="EMBL" id="JAVDYC010000001">
    <property type="protein sequence ID" value="MDR7320988.1"/>
    <property type="molecule type" value="Genomic_DNA"/>
</dbReference>
<keyword evidence="3" id="KW-0804">Transcription</keyword>
<sequence length="182" mass="20057">MTRRTDAEQNRARLLAVAREELTGSADVSLHSIAKKAGVGQGTLYRHFPTREALLMAVYRQDVADVVDAAGTLLAAHEPRQALRLWLGRLGAFGRIKHSFAAVLHAATRADLAAEHYRPITGAIDRLLAAGRDAGDVRPDVDAEDLLLLVSFLWHGDAQDPEWEQRSQHMLEVVLDGLRPSR</sequence>
<comment type="caution">
    <text evidence="6">The sequence shown here is derived from an EMBL/GenBank/DDBJ whole genome shotgun (WGS) entry which is preliminary data.</text>
</comment>